<dbReference type="InterPro" id="IPR013921">
    <property type="entry name" value="Mediator_Med20"/>
</dbReference>
<dbReference type="PANTHER" id="PTHR12465:SF0">
    <property type="entry name" value="MEDIATOR OF RNA POLYMERASE II TRANSCRIPTION SUBUNIT 20"/>
    <property type="match status" value="1"/>
</dbReference>
<comment type="subcellular location">
    <subcellularLocation>
        <location evidence="1 4">Nucleus</location>
    </subcellularLocation>
</comment>
<comment type="function">
    <text evidence="4">Component of the Mediator complex, a coactivator involved in the regulated transcription of nearly all RNA polymerase II-dependent genes. Mediator functions as a bridge to convey information from gene-specific regulatory proteins to the basal RNA polymerase II transcription machinery. Mediator is recruited to promoters by direct interactions with regulatory proteins and serves as a scaffold for the assembly of a functional preinitiation complex with RNA polymerase II and the general transcription factors.</text>
</comment>
<keyword evidence="4" id="KW-0805">Transcription regulation</keyword>
<dbReference type="Pfam" id="PF08612">
    <property type="entry name" value="Med20"/>
    <property type="match status" value="1"/>
</dbReference>
<organism evidence="5 6">
    <name type="scientific">Zostera marina</name>
    <name type="common">Eelgrass</name>
    <dbReference type="NCBI Taxonomy" id="29655"/>
    <lineage>
        <taxon>Eukaryota</taxon>
        <taxon>Viridiplantae</taxon>
        <taxon>Streptophyta</taxon>
        <taxon>Embryophyta</taxon>
        <taxon>Tracheophyta</taxon>
        <taxon>Spermatophyta</taxon>
        <taxon>Magnoliopsida</taxon>
        <taxon>Liliopsida</taxon>
        <taxon>Zosteraceae</taxon>
        <taxon>Zostera</taxon>
    </lineage>
</organism>
<reference evidence="6" key="1">
    <citation type="journal article" date="2016" name="Nature">
        <title>The genome of the seagrass Zostera marina reveals angiosperm adaptation to the sea.</title>
        <authorList>
            <person name="Olsen J.L."/>
            <person name="Rouze P."/>
            <person name="Verhelst B."/>
            <person name="Lin Y.-C."/>
            <person name="Bayer T."/>
            <person name="Collen J."/>
            <person name="Dattolo E."/>
            <person name="De Paoli E."/>
            <person name="Dittami S."/>
            <person name="Maumus F."/>
            <person name="Michel G."/>
            <person name="Kersting A."/>
            <person name="Lauritano C."/>
            <person name="Lohaus R."/>
            <person name="Toepel M."/>
            <person name="Tonon T."/>
            <person name="Vanneste K."/>
            <person name="Amirebrahimi M."/>
            <person name="Brakel J."/>
            <person name="Bostroem C."/>
            <person name="Chovatia M."/>
            <person name="Grimwood J."/>
            <person name="Jenkins J.W."/>
            <person name="Jueterbock A."/>
            <person name="Mraz A."/>
            <person name="Stam W.T."/>
            <person name="Tice H."/>
            <person name="Bornberg-Bauer E."/>
            <person name="Green P.J."/>
            <person name="Pearson G.A."/>
            <person name="Procaccini G."/>
            <person name="Duarte C.M."/>
            <person name="Schmutz J."/>
            <person name="Reusch T.B.H."/>
            <person name="Van de Peer Y."/>
        </authorList>
    </citation>
    <scope>NUCLEOTIDE SEQUENCE [LARGE SCALE GENOMIC DNA]</scope>
    <source>
        <strain evidence="6">cv. Finnish</strain>
    </source>
</reference>
<keyword evidence="4" id="KW-0804">Transcription</keyword>
<dbReference type="GO" id="GO:0006357">
    <property type="term" value="P:regulation of transcription by RNA polymerase II"/>
    <property type="evidence" value="ECO:0000318"/>
    <property type="project" value="GO_Central"/>
</dbReference>
<keyword evidence="6" id="KW-1185">Reference proteome</keyword>
<gene>
    <name evidence="4" type="primary">MED20</name>
    <name evidence="5" type="ORF">ZOSMA_1G01970</name>
</gene>
<accession>A0A0K9PMP7</accession>
<protein>
    <recommendedName>
        <fullName evidence="4">Mediator of RNA polymerase II transcription subunit 20</fullName>
    </recommendedName>
    <alternativeName>
        <fullName evidence="4">Mediator complex subunit 20</fullName>
    </alternativeName>
</protein>
<sequence length="216" mass="24917">MPVKWIMHWQHNSGATLSSQILMEASQCAESINGVKEGRWKSTLTFYRPVLRDQSLPTEYAKDFLGLSLQEKPNKYYFIIRTSQLVVEADSSILTIMEKLQSYKNRVSLNFEGLQYRIGDFQLRVGKIVSSNSESLRGIMMEVEYLPISSIMTSRRVMEDFFNMWKELVSMKSLPGHFMHIEPNFSEYGLQDTYSSQHTAVQYATIMAQLIATGRN</sequence>
<dbReference type="GO" id="GO:0003713">
    <property type="term" value="F:transcription coactivator activity"/>
    <property type="evidence" value="ECO:0000318"/>
    <property type="project" value="GO_Central"/>
</dbReference>
<keyword evidence="3 4" id="KW-0539">Nucleus</keyword>
<dbReference type="AlphaFoldDB" id="A0A0K9PMP7"/>
<keyword evidence="4" id="KW-0010">Activator</keyword>
<comment type="subunit">
    <text evidence="4">Component of the Mediator complex.</text>
</comment>
<dbReference type="EMBL" id="LFYR01000729">
    <property type="protein sequence ID" value="KMZ70224.1"/>
    <property type="molecule type" value="Genomic_DNA"/>
</dbReference>
<dbReference type="PANTHER" id="PTHR12465">
    <property type="entry name" value="UBIQUITIN SPECIFIC PROTEASE HOMOLOG 49"/>
    <property type="match status" value="1"/>
</dbReference>
<evidence type="ECO:0000313" key="5">
    <source>
        <dbReference type="EMBL" id="KMZ70224.1"/>
    </source>
</evidence>
<evidence type="ECO:0000256" key="2">
    <source>
        <dbReference type="ARBA" id="ARBA00010743"/>
    </source>
</evidence>
<comment type="similarity">
    <text evidence="2 4">Belongs to the Mediator complex subunit 20 family.</text>
</comment>
<dbReference type="Proteomes" id="UP000036987">
    <property type="component" value="Unassembled WGS sequence"/>
</dbReference>
<dbReference type="OrthoDB" id="1854899at2759"/>
<dbReference type="STRING" id="29655.A0A0K9PMP7"/>
<dbReference type="GO" id="GO:0016592">
    <property type="term" value="C:mediator complex"/>
    <property type="evidence" value="ECO:0000318"/>
    <property type="project" value="GO_Central"/>
</dbReference>
<evidence type="ECO:0000256" key="4">
    <source>
        <dbReference type="RuleBase" id="RU364152"/>
    </source>
</evidence>
<evidence type="ECO:0000313" key="6">
    <source>
        <dbReference type="Proteomes" id="UP000036987"/>
    </source>
</evidence>
<evidence type="ECO:0000256" key="1">
    <source>
        <dbReference type="ARBA" id="ARBA00004123"/>
    </source>
</evidence>
<evidence type="ECO:0000256" key="3">
    <source>
        <dbReference type="ARBA" id="ARBA00023242"/>
    </source>
</evidence>
<proteinExistence type="inferred from homology"/>
<comment type="caution">
    <text evidence="5">The sequence shown here is derived from an EMBL/GenBank/DDBJ whole genome shotgun (WGS) entry which is preliminary data.</text>
</comment>
<name>A0A0K9PMP7_ZOSMR</name>
<dbReference type="OMA" id="FYRAMAR"/>